<dbReference type="RefSeq" id="XP_021040625.1">
    <property type="nucleotide sequence ID" value="XM_021184966.1"/>
</dbReference>
<name>A0A6P5RCR0_MUSCR</name>
<organism evidence="2 3">
    <name type="scientific">Mus caroli</name>
    <name type="common">Ryukyu mouse</name>
    <name type="synonym">Ricefield mouse</name>
    <dbReference type="NCBI Taxonomy" id="10089"/>
    <lineage>
        <taxon>Eukaryota</taxon>
        <taxon>Metazoa</taxon>
        <taxon>Chordata</taxon>
        <taxon>Craniata</taxon>
        <taxon>Vertebrata</taxon>
        <taxon>Euteleostomi</taxon>
        <taxon>Mammalia</taxon>
        <taxon>Eutheria</taxon>
        <taxon>Euarchontoglires</taxon>
        <taxon>Glires</taxon>
        <taxon>Rodentia</taxon>
        <taxon>Myomorpha</taxon>
        <taxon>Muroidea</taxon>
        <taxon>Muridae</taxon>
        <taxon>Murinae</taxon>
        <taxon>Mus</taxon>
        <taxon>Mus</taxon>
    </lineage>
</organism>
<protein>
    <submittedName>
        <fullName evidence="3">Probable inactive protein kinase DDB_G0270444</fullName>
    </submittedName>
</protein>
<dbReference type="GeneID" id="110311575"/>
<keyword evidence="3" id="KW-0418">Kinase</keyword>
<accession>A0A6P5RCR0</accession>
<proteinExistence type="predicted"/>
<evidence type="ECO:0000313" key="2">
    <source>
        <dbReference type="Proteomes" id="UP000515126"/>
    </source>
</evidence>
<reference evidence="3" key="1">
    <citation type="submission" date="2025-08" db="UniProtKB">
        <authorList>
            <consortium name="RefSeq"/>
        </authorList>
    </citation>
    <scope>IDENTIFICATION</scope>
</reference>
<dbReference type="Proteomes" id="UP000515126">
    <property type="component" value="Chromosome 16"/>
</dbReference>
<keyword evidence="3" id="KW-0808">Transferase</keyword>
<dbReference type="KEGG" id="mcal:110311575"/>
<dbReference type="GO" id="GO:0016301">
    <property type="term" value="F:kinase activity"/>
    <property type="evidence" value="ECO:0007669"/>
    <property type="project" value="UniProtKB-KW"/>
</dbReference>
<feature type="region of interest" description="Disordered" evidence="1">
    <location>
        <begin position="454"/>
        <end position="475"/>
    </location>
</feature>
<feature type="region of interest" description="Disordered" evidence="1">
    <location>
        <begin position="140"/>
        <end position="170"/>
    </location>
</feature>
<gene>
    <name evidence="3" type="primary">LOC110311575</name>
</gene>
<keyword evidence="2" id="KW-1185">Reference proteome</keyword>
<dbReference type="AlphaFoldDB" id="A0A6P5RCR0"/>
<sequence>MHSRHSSVKRNDDIKKQVDWHHEQLKELLKNDIKEILKEQLATELARMRKVLRKDAKKISELIRNELTQICTEQVALFQAQVKETQQEQVNLLKDLLRRDLKEVVHEQVKKPRIIICPKEELLPGTSKGTADLQRTSLQQKVKKNYESDHDSSPSYSEEPLMQTDEGRRGESHCVPLKEFIKEELKEAFCEIFERNKYDTCLKKELPHISKERKQLRKIPKERTLKNKYDSKSLQPGKQAAAKTAKEVERVHSESQYVHLREDIKKDFKVKICEVLEQQESNVCPKEEGLHHIFKGKTRIMKVSQEQDMEKEYNVEYASFWSQPSMRTNEATVGEQNAQQYKHMKEYFRKDLKEMDHEQFKNAEVILYSKEELPPDDSRRVKHIEVEEKKTGYLYAPNFSSFEHRIAALRATAHIEPAPAACTGGAGDMGAMDKAQKTELALPFALALQTEHPRDQQHFNPEPAPEHCSHETIDPDHNADFALDSCLLAQGKDVRLSIDPESAPLCGPCDMEDPSTDHSSQGINTNTRPAPVRGRGDTTDHDNGTDLASTLPVVVKEMVDTPTSTRVV</sequence>
<evidence type="ECO:0000313" key="3">
    <source>
        <dbReference type="RefSeq" id="XP_021040625.1"/>
    </source>
</evidence>
<feature type="region of interest" description="Disordered" evidence="1">
    <location>
        <begin position="506"/>
        <end position="547"/>
    </location>
</feature>
<evidence type="ECO:0000256" key="1">
    <source>
        <dbReference type="SAM" id="MobiDB-lite"/>
    </source>
</evidence>
<feature type="compositionally biased region" description="Basic and acidic residues" evidence="1">
    <location>
        <begin position="464"/>
        <end position="475"/>
    </location>
</feature>
<feature type="compositionally biased region" description="Basic and acidic residues" evidence="1">
    <location>
        <begin position="534"/>
        <end position="544"/>
    </location>
</feature>
<feature type="compositionally biased region" description="Polar residues" evidence="1">
    <location>
        <begin position="517"/>
        <end position="528"/>
    </location>
</feature>